<organism evidence="2 3">
    <name type="scientific">Candidatus Nomurabacteria bacterium CG_4_10_14_0_2_um_filter_30_12</name>
    <dbReference type="NCBI Taxonomy" id="1974727"/>
    <lineage>
        <taxon>Bacteria</taxon>
        <taxon>Candidatus Nomuraibacteriota</taxon>
    </lineage>
</organism>
<dbReference type="PANTHER" id="PTHR34047:SF8">
    <property type="entry name" value="PROTEIN YKFC"/>
    <property type="match status" value="1"/>
</dbReference>
<dbReference type="Pfam" id="PF00078">
    <property type="entry name" value="RVT_1"/>
    <property type="match status" value="1"/>
</dbReference>
<comment type="caution">
    <text evidence="2">The sequence shown here is derived from an EMBL/GenBank/DDBJ whole genome shotgun (WGS) entry which is preliminary data.</text>
</comment>
<gene>
    <name evidence="2" type="ORF">COX93_00445</name>
</gene>
<dbReference type="CDD" id="cd01651">
    <property type="entry name" value="RT_G2_intron"/>
    <property type="match status" value="1"/>
</dbReference>
<evidence type="ECO:0000313" key="2">
    <source>
        <dbReference type="EMBL" id="PIZ87660.1"/>
    </source>
</evidence>
<feature type="domain" description="Reverse transcriptase" evidence="1">
    <location>
        <begin position="1"/>
        <end position="188"/>
    </location>
</feature>
<dbReference type="InterPro" id="IPR000477">
    <property type="entry name" value="RT_dom"/>
</dbReference>
<accession>A0A2J0MHQ1</accession>
<reference evidence="3" key="1">
    <citation type="submission" date="2017-09" db="EMBL/GenBank/DDBJ databases">
        <title>Depth-based differentiation of microbial function through sediment-hosted aquifers and enrichment of novel symbionts in the deep terrestrial subsurface.</title>
        <authorList>
            <person name="Probst A.J."/>
            <person name="Ladd B."/>
            <person name="Jarett J.K."/>
            <person name="Geller-Mcgrath D.E."/>
            <person name="Sieber C.M.K."/>
            <person name="Emerson J.B."/>
            <person name="Anantharaman K."/>
            <person name="Thomas B.C."/>
            <person name="Malmstrom R."/>
            <person name="Stieglmeier M."/>
            <person name="Klingl A."/>
            <person name="Woyke T."/>
            <person name="Ryan C.M."/>
            <person name="Banfield J.F."/>
        </authorList>
    </citation>
    <scope>NUCLEOTIDE SEQUENCE [LARGE SCALE GENOMIC DNA]</scope>
</reference>
<name>A0A2J0MHQ1_9BACT</name>
<proteinExistence type="predicted"/>
<sequence>MYKNLYPYFDERFIYDSYSCRNNKGTHRALDRFQSFARKVSENNIRTCYVLKGDIKKFFASIDHNILYTILRRHIEDEEWHWLIKQVVSSFHSTEIGVGLPLGNLTSQLFVNIYMHEFNMFLKQELKVKYYIRYADDFAIFSDNKIYLEELLPKMEKFLNEKLKLRLHENKVYIKTYASGVDFLGWVHFPHHRQIRTTTKRKIIKKLVGYPKKETINSYRGLLSHGDTYKLKKTLAHIFFMS</sequence>
<dbReference type="InterPro" id="IPR043502">
    <property type="entry name" value="DNA/RNA_pol_sf"/>
</dbReference>
<dbReference type="AlphaFoldDB" id="A0A2J0MHQ1"/>
<evidence type="ECO:0000259" key="1">
    <source>
        <dbReference type="PROSITE" id="PS50878"/>
    </source>
</evidence>
<dbReference type="PROSITE" id="PS50878">
    <property type="entry name" value="RT_POL"/>
    <property type="match status" value="1"/>
</dbReference>
<dbReference type="InterPro" id="IPR051083">
    <property type="entry name" value="GrpII_Intron_Splice-Mob/Def"/>
</dbReference>
<dbReference type="Proteomes" id="UP000228547">
    <property type="component" value="Unassembled WGS sequence"/>
</dbReference>
<protein>
    <recommendedName>
        <fullName evidence="1">Reverse transcriptase domain-containing protein</fullName>
    </recommendedName>
</protein>
<dbReference type="PANTHER" id="PTHR34047">
    <property type="entry name" value="NUCLEAR INTRON MATURASE 1, MITOCHONDRIAL-RELATED"/>
    <property type="match status" value="1"/>
</dbReference>
<dbReference type="SUPFAM" id="SSF56672">
    <property type="entry name" value="DNA/RNA polymerases"/>
    <property type="match status" value="1"/>
</dbReference>
<evidence type="ECO:0000313" key="3">
    <source>
        <dbReference type="Proteomes" id="UP000228547"/>
    </source>
</evidence>
<dbReference type="EMBL" id="PFOY01000007">
    <property type="protein sequence ID" value="PIZ87660.1"/>
    <property type="molecule type" value="Genomic_DNA"/>
</dbReference>